<accession>A0A7Y7WF63</accession>
<gene>
    <name evidence="2" type="ORF">HX829_15160</name>
</gene>
<dbReference type="EMBL" id="JACAPU010000015">
    <property type="protein sequence ID" value="NWB47828.1"/>
    <property type="molecule type" value="Genomic_DNA"/>
</dbReference>
<proteinExistence type="predicted"/>
<feature type="transmembrane region" description="Helical" evidence="1">
    <location>
        <begin position="60"/>
        <end position="77"/>
    </location>
</feature>
<protein>
    <submittedName>
        <fullName evidence="2">Uncharacterized protein</fullName>
    </submittedName>
</protein>
<evidence type="ECO:0000313" key="3">
    <source>
        <dbReference type="Proteomes" id="UP000582981"/>
    </source>
</evidence>
<sequence>MTMLHNAVAVLFMFSSFFSIGLLAYLAKTKLDMAEAYFKDNATMIGHHRWWGGNSYDSRVMRVLFVGSFFMFPKLYIRRGLLTEQELELVPIALQRWFKLPQYLGILFILLCIFHLVVPVTDEL</sequence>
<comment type="caution">
    <text evidence="2">The sequence shown here is derived from an EMBL/GenBank/DDBJ whole genome shotgun (WGS) entry which is preliminary data.</text>
</comment>
<name>A0A7Y7WF63_9PSED</name>
<reference evidence="2 3" key="1">
    <citation type="submission" date="2020-04" db="EMBL/GenBank/DDBJ databases">
        <title>Molecular characterization of pseudomonads from Agaricus bisporus reveal novel blotch 2 pathogens in Western Europe.</title>
        <authorList>
            <person name="Taparia T."/>
            <person name="Krijger M."/>
            <person name="Haynes E."/>
            <person name="Elpinstone J.G."/>
            <person name="Noble R."/>
            <person name="Van Der Wolf J."/>
        </authorList>
    </citation>
    <scope>NUCLEOTIDE SEQUENCE [LARGE SCALE GENOMIC DNA]</scope>
    <source>
        <strain evidence="2 3">F1001</strain>
    </source>
</reference>
<evidence type="ECO:0000313" key="2">
    <source>
        <dbReference type="EMBL" id="NWB47828.1"/>
    </source>
</evidence>
<keyword evidence="1" id="KW-1133">Transmembrane helix</keyword>
<dbReference type="Proteomes" id="UP000582981">
    <property type="component" value="Unassembled WGS sequence"/>
</dbReference>
<dbReference type="AlphaFoldDB" id="A0A7Y7WF63"/>
<organism evidence="2 3">
    <name type="scientific">Pseudomonas gingeri</name>
    <dbReference type="NCBI Taxonomy" id="117681"/>
    <lineage>
        <taxon>Bacteria</taxon>
        <taxon>Pseudomonadati</taxon>
        <taxon>Pseudomonadota</taxon>
        <taxon>Gammaproteobacteria</taxon>
        <taxon>Pseudomonadales</taxon>
        <taxon>Pseudomonadaceae</taxon>
        <taxon>Pseudomonas</taxon>
    </lineage>
</organism>
<keyword evidence="1" id="KW-0812">Transmembrane</keyword>
<evidence type="ECO:0000256" key="1">
    <source>
        <dbReference type="SAM" id="Phobius"/>
    </source>
</evidence>
<dbReference type="RefSeq" id="WP_177144413.1">
    <property type="nucleotide sequence ID" value="NZ_JACAPU010000015.1"/>
</dbReference>
<feature type="transmembrane region" description="Helical" evidence="1">
    <location>
        <begin position="7"/>
        <end position="27"/>
    </location>
</feature>
<feature type="transmembrane region" description="Helical" evidence="1">
    <location>
        <begin position="97"/>
        <end position="118"/>
    </location>
</feature>
<keyword evidence="1" id="KW-0472">Membrane</keyword>